<feature type="transmembrane region" description="Helical" evidence="8">
    <location>
        <begin position="223"/>
        <end position="242"/>
    </location>
</feature>
<feature type="transmembrane region" description="Helical" evidence="8">
    <location>
        <begin position="155"/>
        <end position="172"/>
    </location>
</feature>
<keyword evidence="6 8" id="KW-1133">Transmembrane helix</keyword>
<evidence type="ECO:0000256" key="2">
    <source>
        <dbReference type="ARBA" id="ARBA00022475"/>
    </source>
</evidence>
<comment type="subcellular location">
    <subcellularLocation>
        <location evidence="1">Cell membrane</location>
        <topology evidence="1">Multi-pass membrane protein</topology>
    </subcellularLocation>
</comment>
<keyword evidence="2" id="KW-1003">Cell membrane</keyword>
<evidence type="ECO:0000256" key="8">
    <source>
        <dbReference type="SAM" id="Phobius"/>
    </source>
</evidence>
<dbReference type="PANTHER" id="PTHR33908:SF11">
    <property type="entry name" value="MEMBRANE PROTEIN"/>
    <property type="match status" value="1"/>
</dbReference>
<dbReference type="EMBL" id="PVBT01000003">
    <property type="protein sequence ID" value="PRD53162.1"/>
    <property type="molecule type" value="Genomic_DNA"/>
</dbReference>
<proteinExistence type="predicted"/>
<dbReference type="InterPro" id="IPR038731">
    <property type="entry name" value="RgtA/B/C-like"/>
</dbReference>
<keyword evidence="4" id="KW-0808">Transferase</keyword>
<dbReference type="GO" id="GO:0009103">
    <property type="term" value="P:lipopolysaccharide biosynthetic process"/>
    <property type="evidence" value="ECO:0007669"/>
    <property type="project" value="UniProtKB-ARBA"/>
</dbReference>
<evidence type="ECO:0000256" key="6">
    <source>
        <dbReference type="ARBA" id="ARBA00022989"/>
    </source>
</evidence>
<organism evidence="10 11">
    <name type="scientific">Phyllobacterium myrsinacearum</name>
    <dbReference type="NCBI Taxonomy" id="28101"/>
    <lineage>
        <taxon>Bacteria</taxon>
        <taxon>Pseudomonadati</taxon>
        <taxon>Pseudomonadota</taxon>
        <taxon>Alphaproteobacteria</taxon>
        <taxon>Hyphomicrobiales</taxon>
        <taxon>Phyllobacteriaceae</taxon>
        <taxon>Phyllobacterium</taxon>
    </lineage>
</organism>
<keyword evidence="7 8" id="KW-0472">Membrane</keyword>
<dbReference type="GO" id="GO:0016763">
    <property type="term" value="F:pentosyltransferase activity"/>
    <property type="evidence" value="ECO:0007669"/>
    <property type="project" value="TreeGrafter"/>
</dbReference>
<accession>A0A2S9JJA5</accession>
<dbReference type="PANTHER" id="PTHR33908">
    <property type="entry name" value="MANNOSYLTRANSFERASE YKCB-RELATED"/>
    <property type="match status" value="1"/>
</dbReference>
<feature type="transmembrane region" description="Helical" evidence="8">
    <location>
        <begin position="184"/>
        <end position="211"/>
    </location>
</feature>
<evidence type="ECO:0000256" key="7">
    <source>
        <dbReference type="ARBA" id="ARBA00023136"/>
    </source>
</evidence>
<keyword evidence="5 8" id="KW-0812">Transmembrane</keyword>
<name>A0A2S9JJA5_9HYPH</name>
<dbReference type="GO" id="GO:0005886">
    <property type="term" value="C:plasma membrane"/>
    <property type="evidence" value="ECO:0007669"/>
    <property type="project" value="UniProtKB-SubCell"/>
</dbReference>
<feature type="transmembrane region" description="Helical" evidence="8">
    <location>
        <begin position="368"/>
        <end position="388"/>
    </location>
</feature>
<dbReference type="Proteomes" id="UP000238563">
    <property type="component" value="Unassembled WGS sequence"/>
</dbReference>
<feature type="transmembrane region" description="Helical" evidence="8">
    <location>
        <begin position="20"/>
        <end position="43"/>
    </location>
</feature>
<feature type="transmembrane region" description="Helical" evidence="8">
    <location>
        <begin position="394"/>
        <end position="413"/>
    </location>
</feature>
<evidence type="ECO:0000256" key="1">
    <source>
        <dbReference type="ARBA" id="ARBA00004651"/>
    </source>
</evidence>
<feature type="transmembrane region" description="Helical" evidence="8">
    <location>
        <begin position="420"/>
        <end position="441"/>
    </location>
</feature>
<reference evidence="10 11" key="1">
    <citation type="submission" date="2018-02" db="EMBL/GenBank/DDBJ databases">
        <title>The draft genome of Phyllobacterium myrsinacearum DSM5892.</title>
        <authorList>
            <person name="Li L."/>
            <person name="Liu L."/>
            <person name="Zhang X."/>
            <person name="Wang T."/>
        </authorList>
    </citation>
    <scope>NUCLEOTIDE SEQUENCE [LARGE SCALE GENOMIC DNA]</scope>
    <source>
        <strain evidence="10 11">DSM 5892</strain>
    </source>
</reference>
<keyword evidence="11" id="KW-1185">Reference proteome</keyword>
<feature type="transmembrane region" description="Helical" evidence="8">
    <location>
        <begin position="129"/>
        <end position="148"/>
    </location>
</feature>
<dbReference type="InterPro" id="IPR050297">
    <property type="entry name" value="LipidA_mod_glycosyltrf_83"/>
</dbReference>
<evidence type="ECO:0000256" key="4">
    <source>
        <dbReference type="ARBA" id="ARBA00022679"/>
    </source>
</evidence>
<comment type="caution">
    <text evidence="10">The sequence shown here is derived from an EMBL/GenBank/DDBJ whole genome shotgun (WGS) entry which is preliminary data.</text>
</comment>
<protein>
    <recommendedName>
        <fullName evidence="9">Glycosyltransferase RgtA/B/C/D-like domain-containing protein</fullName>
    </recommendedName>
</protein>
<evidence type="ECO:0000256" key="3">
    <source>
        <dbReference type="ARBA" id="ARBA00022676"/>
    </source>
</evidence>
<dbReference type="AlphaFoldDB" id="A0A2S9JJA5"/>
<feature type="transmembrane region" description="Helical" evidence="8">
    <location>
        <begin position="103"/>
        <end position="123"/>
    </location>
</feature>
<feature type="transmembrane region" description="Helical" evidence="8">
    <location>
        <begin position="337"/>
        <end position="356"/>
    </location>
</feature>
<gene>
    <name evidence="10" type="ORF">C5750_12245</name>
</gene>
<dbReference type="Pfam" id="PF13231">
    <property type="entry name" value="PMT_2"/>
    <property type="match status" value="1"/>
</dbReference>
<evidence type="ECO:0000313" key="10">
    <source>
        <dbReference type="EMBL" id="PRD53162.1"/>
    </source>
</evidence>
<evidence type="ECO:0000259" key="9">
    <source>
        <dbReference type="Pfam" id="PF13231"/>
    </source>
</evidence>
<feature type="transmembrane region" description="Helical" evidence="8">
    <location>
        <begin position="309"/>
        <end position="331"/>
    </location>
</feature>
<keyword evidence="3" id="KW-0328">Glycosyltransferase</keyword>
<evidence type="ECO:0000313" key="11">
    <source>
        <dbReference type="Proteomes" id="UP000238563"/>
    </source>
</evidence>
<evidence type="ECO:0000256" key="5">
    <source>
        <dbReference type="ARBA" id="ARBA00022692"/>
    </source>
</evidence>
<dbReference type="RefSeq" id="WP_105734168.1">
    <property type="nucleotide sequence ID" value="NZ_PVBT01000003.1"/>
</dbReference>
<sequence length="566" mass="61500">MLQKNPSLSILDDAADWAPGRYMAILLAIALILSLLPLASSLITHFPDERHYSNGAVIMLHTGEYLTPHTAEGNVRLKKPPFTYWMSAAGMKVFGISVLGSRFLWLVAGAATLLITFSLTRIITHNDRTALLAASLLATNAVFLRACINAIPDMPLTMFMLIGMLGFVGLLFRDGHRHVYGILAYAGTGLAILAKGLLPVAMLGYILVYCMAMPALRQRRHRLWQPVTITVCLGIVGTWFIYQSLHTASMLSADFVADQISDKINFNPDIIAMGLIHSFAGLVGPTFVWLGLLFYGARKAGRRPEMDSLNGITPFFLGWIIAVSIIFSLNSLPSHRYVIPVIPLLCVLLACGFQEVTGPGFERLVQRVLRVIILIAAIPITGVFLIGMQLLPPLYVTGLAAGIAGVMATLWVVNTRLKMHGLAASAALLAMASIVTVTPVAKALLVPDIGKPLAARINTMHLPENEVLFVGPVLDAAKIRLHADFDAQFKQTAVLPSKEIDPGVKVILMTDKHLADALAAQGFAVEEVTAGWRRIHLQDFISALKTGTLSEARDRYGERGYVAIRS</sequence>
<feature type="transmembrane region" description="Helical" evidence="8">
    <location>
        <begin position="270"/>
        <end position="297"/>
    </location>
</feature>
<feature type="domain" description="Glycosyltransferase RgtA/B/C/D-like" evidence="9">
    <location>
        <begin position="78"/>
        <end position="241"/>
    </location>
</feature>
<dbReference type="OrthoDB" id="9775035at2"/>